<dbReference type="PROSITE" id="PS50088">
    <property type="entry name" value="ANK_REPEAT"/>
    <property type="match status" value="4"/>
</dbReference>
<evidence type="ECO:0000256" key="2">
    <source>
        <dbReference type="ARBA" id="ARBA00023043"/>
    </source>
</evidence>
<dbReference type="InterPro" id="IPR025676">
    <property type="entry name" value="Clr5_dom"/>
</dbReference>
<accession>A0AAE8M879</accession>
<feature type="repeat" description="ANK" evidence="3">
    <location>
        <begin position="1047"/>
        <end position="1072"/>
    </location>
</feature>
<dbReference type="Pfam" id="PF12796">
    <property type="entry name" value="Ank_2"/>
    <property type="match status" value="1"/>
</dbReference>
<organism evidence="5 6">
    <name type="scientific">Fusarium torulosum</name>
    <dbReference type="NCBI Taxonomy" id="33205"/>
    <lineage>
        <taxon>Eukaryota</taxon>
        <taxon>Fungi</taxon>
        <taxon>Dikarya</taxon>
        <taxon>Ascomycota</taxon>
        <taxon>Pezizomycotina</taxon>
        <taxon>Sordariomycetes</taxon>
        <taxon>Hypocreomycetidae</taxon>
        <taxon>Hypocreales</taxon>
        <taxon>Nectriaceae</taxon>
        <taxon>Fusarium</taxon>
    </lineage>
</organism>
<sequence length="1141" mass="126885">MSETRPQPNEAQWLAHKSFIRQEYLFRGTSLKRLVEILAIRGLQITKAQLEYKLKKWQFSKNLDKQSWQYIEREISSRESQRKKSEVIFCGRRIERLKVLKETRRHSETSIFKQLTIRPASPASSQLIVRTPPPFEMNAEWPDSLPWLCFLNEYWNSAQDGFRSRDLAIAQTSRFDLLPHILCNLGWVQTTGVTRGVSELVSVLTSIMPELYAGEHFHTAQGLTSGSNTQSALELFKILVYRISNGIGRIWLAEWQTISAFLTSCLIAFPLDLKTLRTESIVFQAFFDNLLKQEVWLRIHGDLLTSLRPLDTIRWLLDLGQNPNCCLNGVFGGFGTSVREAAAFGDLELIQLLLDCHVRVHGSQAEFELRVLIDATMSGPRSSASKLRMLQFLSGFYNFSGWQAVLYAAIRLGDIGLVRDILAQDPDAIERKRSTRYDDEYSKWNPENYPEFKGHLTAAAIAGDDFLTLMLDHLEGSGRLTNSVTTDLLIAASSARGIGIVRRLLRTRTLSMTCDSMGATPLLAAVAGGNLPVCELYLEIDGRVSPAHIALAACRGHGDVLFMLISFENCVNEPLTEQDFVGFMDDLDSPPSHREKPFSILETIIYQDLWHENEAIAHCLTILIEAGARFKGGEIAKLAYHGAEEPLRAALAAGGNPDDQNDQGFSALECALRPTEENSRQMKKCSLIVEILLQAKARLVGGEVVTAIRNCDEASMCLLLRHGGTLKDTDSWGRTCLEAEILARNNGLIQKILEEANDTIDLAPVCAALQMEDWELVHRLLPRLHVQAECLSMQGTAIGLAAASGNLDILESLHTRFSRPPISYEALLPFRQCLDGRLETITRRGSITDGKSIGKMIHVGIESLAIVYPCKYCQLTPCLKASPLALAALGENHSGFQRLLEKGYRADIITLTILAEWRVTAEFVELLKIHQPRLDNLSPLPRMVTPLCIAIQRENTLLTNYLVEAGMDVNGYDKILRGSYSPLQSAVLEGNLALMGYLLAKGASVNHPPSRVEGLTALQAAVIGGHIGLANMLLQHGARINARGTRFQGSALELAARSGNIDMLQLLLHHGAITTGPGRRNFVRAVAFAMDLSYHTTVRFLKGKCGWTKADESLLRQLKEVGGFVEHPWMDCKRLFGGGRK</sequence>
<feature type="repeat" description="ANK" evidence="3">
    <location>
        <begin position="978"/>
        <end position="1010"/>
    </location>
</feature>
<dbReference type="SUPFAM" id="SSF48403">
    <property type="entry name" value="Ankyrin repeat"/>
    <property type="match status" value="2"/>
</dbReference>
<feature type="repeat" description="ANK" evidence="3">
    <location>
        <begin position="942"/>
        <end position="974"/>
    </location>
</feature>
<evidence type="ECO:0000256" key="3">
    <source>
        <dbReference type="PROSITE-ProRule" id="PRU00023"/>
    </source>
</evidence>
<comment type="caution">
    <text evidence="5">The sequence shown here is derived from an EMBL/GenBank/DDBJ whole genome shotgun (WGS) entry which is preliminary data.</text>
</comment>
<dbReference type="InterPro" id="IPR036770">
    <property type="entry name" value="Ankyrin_rpt-contain_sf"/>
</dbReference>
<feature type="repeat" description="ANK" evidence="3">
    <location>
        <begin position="1013"/>
        <end position="1045"/>
    </location>
</feature>
<name>A0AAE8M879_9HYPO</name>
<evidence type="ECO:0000256" key="1">
    <source>
        <dbReference type="ARBA" id="ARBA00022737"/>
    </source>
</evidence>
<dbReference type="PANTHER" id="PTHR24123:SF33">
    <property type="entry name" value="PROTEIN HOS4"/>
    <property type="match status" value="1"/>
</dbReference>
<dbReference type="PANTHER" id="PTHR24123">
    <property type="entry name" value="ANKYRIN REPEAT-CONTAINING"/>
    <property type="match status" value="1"/>
</dbReference>
<dbReference type="Pfam" id="PF14420">
    <property type="entry name" value="Clr5"/>
    <property type="match status" value="1"/>
</dbReference>
<evidence type="ECO:0000259" key="4">
    <source>
        <dbReference type="Pfam" id="PF14420"/>
    </source>
</evidence>
<keyword evidence="6" id="KW-1185">Reference proteome</keyword>
<dbReference type="Gene3D" id="1.25.40.20">
    <property type="entry name" value="Ankyrin repeat-containing domain"/>
    <property type="match status" value="4"/>
</dbReference>
<gene>
    <name evidence="5" type="ORF">FTOL_05760</name>
</gene>
<keyword evidence="2 3" id="KW-0040">ANK repeat</keyword>
<evidence type="ECO:0000313" key="6">
    <source>
        <dbReference type="Proteomes" id="UP001187734"/>
    </source>
</evidence>
<reference evidence="5" key="1">
    <citation type="submission" date="2018-03" db="EMBL/GenBank/DDBJ databases">
        <authorList>
            <person name="Guldener U."/>
        </authorList>
    </citation>
    <scope>NUCLEOTIDE SEQUENCE</scope>
</reference>
<dbReference type="InterPro" id="IPR051165">
    <property type="entry name" value="Multifunctional_ANK_Repeat"/>
</dbReference>
<dbReference type="InterPro" id="IPR002110">
    <property type="entry name" value="Ankyrin_rpt"/>
</dbReference>
<feature type="domain" description="Clr5" evidence="4">
    <location>
        <begin position="10"/>
        <end position="61"/>
    </location>
</feature>
<proteinExistence type="predicted"/>
<protein>
    <recommendedName>
        <fullName evidence="4">Clr5 domain-containing protein</fullName>
    </recommendedName>
</protein>
<dbReference type="PROSITE" id="PS50297">
    <property type="entry name" value="ANK_REP_REGION"/>
    <property type="match status" value="3"/>
</dbReference>
<dbReference type="SMART" id="SM00248">
    <property type="entry name" value="ANK"/>
    <property type="match status" value="10"/>
</dbReference>
<dbReference type="EMBL" id="ONZP01000183">
    <property type="protein sequence ID" value="SPJ76029.1"/>
    <property type="molecule type" value="Genomic_DNA"/>
</dbReference>
<keyword evidence="1" id="KW-0677">Repeat</keyword>
<dbReference type="AlphaFoldDB" id="A0AAE8M879"/>
<evidence type="ECO:0000313" key="5">
    <source>
        <dbReference type="EMBL" id="SPJ76029.1"/>
    </source>
</evidence>
<dbReference type="Proteomes" id="UP001187734">
    <property type="component" value="Unassembled WGS sequence"/>
</dbReference>